<dbReference type="RefSeq" id="WP_343913506.1">
    <property type="nucleotide sequence ID" value="NZ_BAAAGE010000003.1"/>
</dbReference>
<sequence length="115" mass="12999">MKQFVFLFKGGDEVWDSKTEEEQNAHMGEWMEWIGKISEQEKYAGGERLYPAVKTIHPGGTKVTDRFLVEAKEIIGGYIVVKAASMEEATEMAKGCPGLQWESSVEVREVWPDEA</sequence>
<comment type="caution">
    <text evidence="3">The sequence shown here is derived from an EMBL/GenBank/DDBJ whole genome shotgun (WGS) entry which is preliminary data.</text>
</comment>
<dbReference type="Gene3D" id="3.30.70.1060">
    <property type="entry name" value="Dimeric alpha+beta barrel"/>
    <property type="match status" value="1"/>
</dbReference>
<dbReference type="PANTHER" id="PTHR35174:SF3">
    <property type="entry name" value="BLL7171 PROTEIN"/>
    <property type="match status" value="1"/>
</dbReference>
<evidence type="ECO:0000259" key="2">
    <source>
        <dbReference type="Pfam" id="PF03795"/>
    </source>
</evidence>
<protein>
    <submittedName>
        <fullName evidence="3">YciI family protein</fullName>
    </submittedName>
</protein>
<evidence type="ECO:0000256" key="1">
    <source>
        <dbReference type="ARBA" id="ARBA00007689"/>
    </source>
</evidence>
<accession>A0ABP3UA91</accession>
<evidence type="ECO:0000313" key="4">
    <source>
        <dbReference type="Proteomes" id="UP001501758"/>
    </source>
</evidence>
<organism evidence="3 4">
    <name type="scientific">Aquimarina litoralis</name>
    <dbReference type="NCBI Taxonomy" id="584605"/>
    <lineage>
        <taxon>Bacteria</taxon>
        <taxon>Pseudomonadati</taxon>
        <taxon>Bacteroidota</taxon>
        <taxon>Flavobacteriia</taxon>
        <taxon>Flavobacteriales</taxon>
        <taxon>Flavobacteriaceae</taxon>
        <taxon>Aquimarina</taxon>
    </lineage>
</organism>
<dbReference type="PANTHER" id="PTHR35174">
    <property type="entry name" value="BLL7171 PROTEIN-RELATED"/>
    <property type="match status" value="1"/>
</dbReference>
<feature type="domain" description="YCII-related" evidence="2">
    <location>
        <begin position="19"/>
        <end position="112"/>
    </location>
</feature>
<name>A0ABP3UA91_9FLAO</name>
<dbReference type="Pfam" id="PF03795">
    <property type="entry name" value="YCII"/>
    <property type="match status" value="1"/>
</dbReference>
<reference evidence="4" key="1">
    <citation type="journal article" date="2019" name="Int. J. Syst. Evol. Microbiol.">
        <title>The Global Catalogue of Microorganisms (GCM) 10K type strain sequencing project: providing services to taxonomists for standard genome sequencing and annotation.</title>
        <authorList>
            <consortium name="The Broad Institute Genomics Platform"/>
            <consortium name="The Broad Institute Genome Sequencing Center for Infectious Disease"/>
            <person name="Wu L."/>
            <person name="Ma J."/>
        </authorList>
    </citation>
    <scope>NUCLEOTIDE SEQUENCE [LARGE SCALE GENOMIC DNA]</scope>
    <source>
        <strain evidence="4">JCM 15974</strain>
    </source>
</reference>
<keyword evidence="4" id="KW-1185">Reference proteome</keyword>
<dbReference type="SUPFAM" id="SSF54909">
    <property type="entry name" value="Dimeric alpha+beta barrel"/>
    <property type="match status" value="1"/>
</dbReference>
<gene>
    <name evidence="3" type="ORF">GCM10009430_34450</name>
</gene>
<dbReference type="Proteomes" id="UP001501758">
    <property type="component" value="Unassembled WGS sequence"/>
</dbReference>
<proteinExistence type="inferred from homology"/>
<dbReference type="EMBL" id="BAAAGE010000003">
    <property type="protein sequence ID" value="GAA0726911.1"/>
    <property type="molecule type" value="Genomic_DNA"/>
</dbReference>
<evidence type="ECO:0000313" key="3">
    <source>
        <dbReference type="EMBL" id="GAA0726911.1"/>
    </source>
</evidence>
<dbReference type="InterPro" id="IPR011008">
    <property type="entry name" value="Dimeric_a/b-barrel"/>
</dbReference>
<dbReference type="InterPro" id="IPR005545">
    <property type="entry name" value="YCII"/>
</dbReference>
<comment type="similarity">
    <text evidence="1">Belongs to the YciI family.</text>
</comment>